<keyword evidence="3" id="KW-1185">Reference proteome</keyword>
<feature type="compositionally biased region" description="Low complexity" evidence="1">
    <location>
        <begin position="78"/>
        <end position="92"/>
    </location>
</feature>
<evidence type="ECO:0000256" key="1">
    <source>
        <dbReference type="SAM" id="MobiDB-lite"/>
    </source>
</evidence>
<gene>
    <name evidence="2" type="ORF">F1559_004321</name>
</gene>
<organism evidence="2 3">
    <name type="scientific">Cyanidiococcus yangmingshanensis</name>
    <dbReference type="NCBI Taxonomy" id="2690220"/>
    <lineage>
        <taxon>Eukaryota</taxon>
        <taxon>Rhodophyta</taxon>
        <taxon>Bangiophyceae</taxon>
        <taxon>Cyanidiales</taxon>
        <taxon>Cyanidiaceae</taxon>
        <taxon>Cyanidiococcus</taxon>
    </lineage>
</organism>
<dbReference type="AlphaFoldDB" id="A0A7J7IL82"/>
<sequence length="318" mass="32052">MQAPSRSAELLGMGGVSAVGSLRSASRTSSAASLAAARRSRSPSPMSPYAFRNSAPPSGRAMTPSLLPSSGNGAPCLGASGAGTPPSSSPGPELQCPKPRWPAAFAALSLSSGPGWMAAANNSMSGSSGVSMNNGEEPCMTEQEAPVTSGGGRLGCRSSAGLARSAFSAGRPGYSMGNGSSTTCILQRSCSAQALHSTTPPPAGVASSSALSSSPTIAPALHAEWRVWYPTYRIEECTESTVDLTFAHSCSIKRANSYAAPSPCPHGVAIPSPLSSVFAPTPMISSGYGTPTKVGECGVSPPVRAANPQCRDARFCLP</sequence>
<dbReference type="OrthoDB" id="10568976at2759"/>
<feature type="compositionally biased region" description="Low complexity" evidence="1">
    <location>
        <begin position="21"/>
        <end position="37"/>
    </location>
</feature>
<protein>
    <submittedName>
        <fullName evidence="2">Uncharacterized protein</fullName>
    </submittedName>
</protein>
<accession>A0A7J7IL82</accession>
<feature type="region of interest" description="Disordered" evidence="1">
    <location>
        <begin position="20"/>
        <end position="98"/>
    </location>
</feature>
<dbReference type="EMBL" id="VWRR01000007">
    <property type="protein sequence ID" value="KAF6003394.1"/>
    <property type="molecule type" value="Genomic_DNA"/>
</dbReference>
<name>A0A7J7IL82_9RHOD</name>
<proteinExistence type="predicted"/>
<dbReference type="Proteomes" id="UP000530660">
    <property type="component" value="Unassembled WGS sequence"/>
</dbReference>
<feature type="region of interest" description="Disordered" evidence="1">
    <location>
        <begin position="128"/>
        <end position="151"/>
    </location>
</feature>
<comment type="caution">
    <text evidence="2">The sequence shown here is derived from an EMBL/GenBank/DDBJ whole genome shotgun (WGS) entry which is preliminary data.</text>
</comment>
<evidence type="ECO:0000313" key="2">
    <source>
        <dbReference type="EMBL" id="KAF6003394.1"/>
    </source>
</evidence>
<evidence type="ECO:0000313" key="3">
    <source>
        <dbReference type="Proteomes" id="UP000530660"/>
    </source>
</evidence>
<reference evidence="2 3" key="1">
    <citation type="journal article" date="2020" name="J. Phycol.">
        <title>Comparative genome analysis reveals Cyanidiococcus gen. nov., a new extremophilic red algal genus sister to Cyanidioschyzon (Cyanidioschyzonaceae, Rhodophyta).</title>
        <authorList>
            <person name="Liu S.-L."/>
            <person name="Chiang Y.-R."/>
            <person name="Yoon H.S."/>
            <person name="Fu H.-Y."/>
        </authorList>
    </citation>
    <scope>NUCLEOTIDE SEQUENCE [LARGE SCALE GENOMIC DNA]</scope>
    <source>
        <strain evidence="2 3">THAL066</strain>
    </source>
</reference>